<evidence type="ECO:0000313" key="1">
    <source>
        <dbReference type="EMBL" id="ABG31899.1"/>
    </source>
</evidence>
<dbReference type="AlphaFoldDB" id="Q167E4"/>
<dbReference type="HOGENOM" id="CLU_3405178_0_0_5"/>
<gene>
    <name evidence="1" type="ordered locus">RD1_2321</name>
</gene>
<dbReference type="Proteomes" id="UP000007029">
    <property type="component" value="Chromosome"/>
</dbReference>
<organism evidence="1 2">
    <name type="scientific">Roseobacter denitrificans (strain ATCC 33942 / OCh 114)</name>
    <name type="common">Erythrobacter sp. (strain OCh 114)</name>
    <name type="synonym">Roseobacter denitrificans</name>
    <dbReference type="NCBI Taxonomy" id="375451"/>
    <lineage>
        <taxon>Bacteria</taxon>
        <taxon>Pseudomonadati</taxon>
        <taxon>Pseudomonadota</taxon>
        <taxon>Alphaproteobacteria</taxon>
        <taxon>Rhodobacterales</taxon>
        <taxon>Roseobacteraceae</taxon>
        <taxon>Roseobacter</taxon>
    </lineage>
</organism>
<dbReference type="KEGG" id="rde:RD1_2321"/>
<protein>
    <submittedName>
        <fullName evidence="1">Uncharacterized protein</fullName>
    </submittedName>
</protein>
<sequence length="30" mass="3266">MVASQGCMAEGRMRRVTGYHATSRAILKAL</sequence>
<reference evidence="1 2" key="1">
    <citation type="journal article" date="2007" name="J. Bacteriol.">
        <title>The complete genome sequence of Roseobacter denitrificans reveals a mixotrophic rather than photosynthetic metabolism.</title>
        <authorList>
            <person name="Swingley W.D."/>
            <person name="Sadekar S."/>
            <person name="Mastrian S.D."/>
            <person name="Matthies H.J."/>
            <person name="Hao J."/>
            <person name="Ramos H."/>
            <person name="Acharya C.R."/>
            <person name="Conrad A.L."/>
            <person name="Taylor H.L."/>
            <person name="Dejesa L.C."/>
            <person name="Shah M.K."/>
            <person name="O'huallachain M.E."/>
            <person name="Lince M.T."/>
            <person name="Blankenship R.E."/>
            <person name="Beatty J.T."/>
            <person name="Touchman J.W."/>
        </authorList>
    </citation>
    <scope>NUCLEOTIDE SEQUENCE [LARGE SCALE GENOMIC DNA]</scope>
    <source>
        <strain evidence="2">ATCC 33942 / OCh 114</strain>
    </source>
</reference>
<dbReference type="EMBL" id="CP000362">
    <property type="protein sequence ID" value="ABG31899.1"/>
    <property type="molecule type" value="Genomic_DNA"/>
</dbReference>
<accession>Q167E4</accession>
<evidence type="ECO:0000313" key="2">
    <source>
        <dbReference type="Proteomes" id="UP000007029"/>
    </source>
</evidence>
<keyword evidence="2" id="KW-1185">Reference proteome</keyword>
<name>Q167E4_ROSDO</name>
<proteinExistence type="predicted"/>
<dbReference type="STRING" id="375451.RD1_2321"/>